<dbReference type="Gene3D" id="2.60.120.620">
    <property type="entry name" value="q2cbj1_9rhob like domain"/>
    <property type="match status" value="1"/>
</dbReference>
<evidence type="ECO:0000313" key="7">
    <source>
        <dbReference type="EMBL" id="KRT83488.1"/>
    </source>
</evidence>
<organism evidence="7 8">
    <name type="scientific">Oryctes borbonicus</name>
    <dbReference type="NCBI Taxonomy" id="1629725"/>
    <lineage>
        <taxon>Eukaryota</taxon>
        <taxon>Metazoa</taxon>
        <taxon>Ecdysozoa</taxon>
        <taxon>Arthropoda</taxon>
        <taxon>Hexapoda</taxon>
        <taxon>Insecta</taxon>
        <taxon>Pterygota</taxon>
        <taxon>Neoptera</taxon>
        <taxon>Endopterygota</taxon>
        <taxon>Coleoptera</taxon>
        <taxon>Polyphaga</taxon>
        <taxon>Scarabaeiformia</taxon>
        <taxon>Scarabaeidae</taxon>
        <taxon>Dynastinae</taxon>
        <taxon>Oryctes</taxon>
    </lineage>
</organism>
<dbReference type="GO" id="GO:0005737">
    <property type="term" value="C:cytoplasm"/>
    <property type="evidence" value="ECO:0007669"/>
    <property type="project" value="TreeGrafter"/>
</dbReference>
<gene>
    <name evidence="7" type="ORF">AMK59_4607</name>
</gene>
<keyword evidence="3" id="KW-0223">Dioxygenase</keyword>
<comment type="cofactor">
    <cofactor evidence="1">
        <name>L-ascorbate</name>
        <dbReference type="ChEBI" id="CHEBI:38290"/>
    </cofactor>
</comment>
<dbReference type="OrthoDB" id="430522at2759"/>
<dbReference type="GO" id="GO:0031418">
    <property type="term" value="F:L-ascorbic acid binding"/>
    <property type="evidence" value="ECO:0007669"/>
    <property type="project" value="InterPro"/>
</dbReference>
<dbReference type="GO" id="GO:0006449">
    <property type="term" value="P:regulation of translational termination"/>
    <property type="evidence" value="ECO:0007669"/>
    <property type="project" value="TreeGrafter"/>
</dbReference>
<dbReference type="EMBL" id="LJIG01009234">
    <property type="protein sequence ID" value="KRT83488.1"/>
    <property type="molecule type" value="Genomic_DNA"/>
</dbReference>
<dbReference type="Pfam" id="PF13661">
    <property type="entry name" value="2OG-FeII_Oxy_4"/>
    <property type="match status" value="1"/>
</dbReference>
<accession>A0A0T6B803</accession>
<keyword evidence="8" id="KW-1185">Reference proteome</keyword>
<evidence type="ECO:0000256" key="1">
    <source>
        <dbReference type="ARBA" id="ARBA00001961"/>
    </source>
</evidence>
<dbReference type="InterPro" id="IPR006620">
    <property type="entry name" value="Pro_4_hyd_alph"/>
</dbReference>
<evidence type="ECO:0000256" key="5">
    <source>
        <dbReference type="ARBA" id="ARBA00023004"/>
    </source>
</evidence>
<dbReference type="PANTHER" id="PTHR12117:SF0">
    <property type="entry name" value="PROLYL 3-HYDROXYLASE OGFOD1"/>
    <property type="match status" value="1"/>
</dbReference>
<keyword evidence="5" id="KW-0408">Iron</keyword>
<keyword evidence="4" id="KW-0560">Oxidoreductase</keyword>
<comment type="caution">
    <text evidence="7">The sequence shown here is derived from an EMBL/GenBank/DDBJ whole genome shotgun (WGS) entry which is preliminary data.</text>
</comment>
<dbReference type="InterPro" id="IPR039558">
    <property type="entry name" value="TPA1/OFD1_N"/>
</dbReference>
<evidence type="ECO:0000256" key="3">
    <source>
        <dbReference type="ARBA" id="ARBA00022964"/>
    </source>
</evidence>
<evidence type="ECO:0000259" key="6">
    <source>
        <dbReference type="PROSITE" id="PS51471"/>
    </source>
</evidence>
<proteinExistence type="predicted"/>
<dbReference type="SMART" id="SM00702">
    <property type="entry name" value="P4Hc"/>
    <property type="match status" value="1"/>
</dbReference>
<protein>
    <recommendedName>
        <fullName evidence="6">Fe2OG dioxygenase domain-containing protein</fullName>
    </recommendedName>
</protein>
<evidence type="ECO:0000313" key="8">
    <source>
        <dbReference type="Proteomes" id="UP000051574"/>
    </source>
</evidence>
<name>A0A0T6B803_9SCAR</name>
<dbReference type="Proteomes" id="UP000051574">
    <property type="component" value="Unassembled WGS sequence"/>
</dbReference>
<dbReference type="GO" id="GO:0031543">
    <property type="term" value="F:peptidyl-proline dioxygenase activity"/>
    <property type="evidence" value="ECO:0007669"/>
    <property type="project" value="TreeGrafter"/>
</dbReference>
<dbReference type="PANTHER" id="PTHR12117">
    <property type="entry name" value="HISTONE ACETYLTRANSFERASE COMPLEX"/>
    <property type="match status" value="1"/>
</dbReference>
<reference evidence="7 8" key="1">
    <citation type="submission" date="2015-09" db="EMBL/GenBank/DDBJ databases">
        <title>Draft genome of the scarab beetle Oryctes borbonicus.</title>
        <authorList>
            <person name="Meyer J.M."/>
            <person name="Markov G.V."/>
            <person name="Baskaran P."/>
            <person name="Herrmann M."/>
            <person name="Sommer R.J."/>
            <person name="Roedelsperger C."/>
        </authorList>
    </citation>
    <scope>NUCLEOTIDE SEQUENCE [LARGE SCALE GENOMIC DNA]</scope>
    <source>
        <strain evidence="7">OB123</strain>
        <tissue evidence="7">Whole animal</tissue>
    </source>
</reference>
<keyword evidence="2" id="KW-0479">Metal-binding</keyword>
<evidence type="ECO:0000256" key="2">
    <source>
        <dbReference type="ARBA" id="ARBA00022723"/>
    </source>
</evidence>
<dbReference type="AlphaFoldDB" id="A0A0T6B803"/>
<dbReference type="InterPro" id="IPR051842">
    <property type="entry name" value="uS12_prolyl_hydroxylase"/>
</dbReference>
<dbReference type="PROSITE" id="PS51471">
    <property type="entry name" value="FE2OG_OXY"/>
    <property type="match status" value="1"/>
</dbReference>
<evidence type="ECO:0000256" key="4">
    <source>
        <dbReference type="ARBA" id="ARBA00023002"/>
    </source>
</evidence>
<feature type="domain" description="Fe2OG dioxygenase" evidence="6">
    <location>
        <begin position="159"/>
        <end position="263"/>
    </location>
</feature>
<dbReference type="InterPro" id="IPR005123">
    <property type="entry name" value="Oxoglu/Fe-dep_dioxygenase_dom"/>
</dbReference>
<sequence length="287" mass="33849">MEVESEDEEDWDSNTKIVQVPAKTQKITGFHLMPTCLPEHKVKEEKPVLFNKLVKESLLEYFKVHWDDNSSFDNEYFEIITNPWKICVIKNLLEDDSILKDVRQEFYELDWNRRKLDLYNFHQSLDLKYLQLKNINHIYEFLKNDVMGVVSKLMNLELTHISATCSYYADTDYLLVHDDQQEDRVVAFVLYLSDIQDWCESWGGALQLFNCDNNYQPNTVERSISPKNNQLVLFPVSPISYHQVEEVTKKNFSRYSINGWFHGKIVPSSVTPTHKPRNESVINIKKT</sequence>
<dbReference type="GO" id="GO:0005506">
    <property type="term" value="F:iron ion binding"/>
    <property type="evidence" value="ECO:0007669"/>
    <property type="project" value="InterPro"/>
</dbReference>